<reference evidence="3 4" key="1">
    <citation type="submission" date="2019-02" db="EMBL/GenBank/DDBJ databases">
        <title>Deep-cultivation of Planctomycetes and their phenomic and genomic characterization uncovers novel biology.</title>
        <authorList>
            <person name="Wiegand S."/>
            <person name="Jogler M."/>
            <person name="Boedeker C."/>
            <person name="Pinto D."/>
            <person name="Vollmers J."/>
            <person name="Rivas-Marin E."/>
            <person name="Kohn T."/>
            <person name="Peeters S.H."/>
            <person name="Heuer A."/>
            <person name="Rast P."/>
            <person name="Oberbeckmann S."/>
            <person name="Bunk B."/>
            <person name="Jeske O."/>
            <person name="Meyerdierks A."/>
            <person name="Storesund J.E."/>
            <person name="Kallscheuer N."/>
            <person name="Luecker S."/>
            <person name="Lage O.M."/>
            <person name="Pohl T."/>
            <person name="Merkel B.J."/>
            <person name="Hornburger P."/>
            <person name="Mueller R.-W."/>
            <person name="Bruemmer F."/>
            <person name="Labrenz M."/>
            <person name="Spormann A.M."/>
            <person name="Op den Camp H."/>
            <person name="Overmann J."/>
            <person name="Amann R."/>
            <person name="Jetten M.S.M."/>
            <person name="Mascher T."/>
            <person name="Medema M.H."/>
            <person name="Devos D.P."/>
            <person name="Kaster A.-K."/>
            <person name="Ovreas L."/>
            <person name="Rohde M."/>
            <person name="Galperin M.Y."/>
            <person name="Jogler C."/>
        </authorList>
    </citation>
    <scope>NUCLEOTIDE SEQUENCE [LARGE SCALE GENOMIC DNA]</scope>
    <source>
        <strain evidence="3 4">Pla110</strain>
    </source>
</reference>
<dbReference type="EC" id="1.1.1.100" evidence="3"/>
<dbReference type="OrthoDB" id="9803333at2"/>
<dbReference type="PRINTS" id="PR00081">
    <property type="entry name" value="GDHRDH"/>
</dbReference>
<dbReference type="SUPFAM" id="SSF51735">
    <property type="entry name" value="NAD(P)-binding Rossmann-fold domains"/>
    <property type="match status" value="1"/>
</dbReference>
<organism evidence="3 4">
    <name type="scientific">Polystyrenella longa</name>
    <dbReference type="NCBI Taxonomy" id="2528007"/>
    <lineage>
        <taxon>Bacteria</taxon>
        <taxon>Pseudomonadati</taxon>
        <taxon>Planctomycetota</taxon>
        <taxon>Planctomycetia</taxon>
        <taxon>Planctomycetales</taxon>
        <taxon>Planctomycetaceae</taxon>
        <taxon>Polystyrenella</taxon>
    </lineage>
</organism>
<dbReference type="InterPro" id="IPR036291">
    <property type="entry name" value="NAD(P)-bd_dom_sf"/>
</dbReference>
<dbReference type="RefSeq" id="WP_144993267.1">
    <property type="nucleotide sequence ID" value="NZ_CP036281.1"/>
</dbReference>
<dbReference type="Pfam" id="PF13561">
    <property type="entry name" value="adh_short_C2"/>
    <property type="match status" value="1"/>
</dbReference>
<dbReference type="KEGG" id="plon:Pla110_07120"/>
<dbReference type="Proteomes" id="UP000317178">
    <property type="component" value="Chromosome"/>
</dbReference>
<evidence type="ECO:0000256" key="2">
    <source>
        <dbReference type="ARBA" id="ARBA00023002"/>
    </source>
</evidence>
<dbReference type="PRINTS" id="PR00080">
    <property type="entry name" value="SDRFAMILY"/>
</dbReference>
<keyword evidence="2 3" id="KW-0560">Oxidoreductase</keyword>
<protein>
    <submittedName>
        <fullName evidence="3">3-oxoacyl-[acyl-carrier-protein] reductase FabG</fullName>
        <ecNumber evidence="3">1.1.1.100</ecNumber>
    </submittedName>
</protein>
<evidence type="ECO:0000313" key="3">
    <source>
        <dbReference type="EMBL" id="QDU79008.1"/>
    </source>
</evidence>
<keyword evidence="4" id="KW-1185">Reference proteome</keyword>
<evidence type="ECO:0000313" key="4">
    <source>
        <dbReference type="Proteomes" id="UP000317178"/>
    </source>
</evidence>
<comment type="similarity">
    <text evidence="1">Belongs to the short-chain dehydrogenases/reductases (SDR) family.</text>
</comment>
<dbReference type="EMBL" id="CP036281">
    <property type="protein sequence ID" value="QDU79008.1"/>
    <property type="molecule type" value="Genomic_DNA"/>
</dbReference>
<gene>
    <name evidence="3" type="primary">fabG_3</name>
    <name evidence="3" type="ORF">Pla110_07120</name>
</gene>
<accession>A0A518CIE4</accession>
<evidence type="ECO:0000256" key="1">
    <source>
        <dbReference type="ARBA" id="ARBA00006484"/>
    </source>
</evidence>
<dbReference type="AlphaFoldDB" id="A0A518CIE4"/>
<name>A0A518CIE4_9PLAN</name>
<dbReference type="InterPro" id="IPR002347">
    <property type="entry name" value="SDR_fam"/>
</dbReference>
<dbReference type="GO" id="GO:0004316">
    <property type="term" value="F:3-oxoacyl-[acyl-carrier-protein] reductase (NADPH) activity"/>
    <property type="evidence" value="ECO:0007669"/>
    <property type="project" value="UniProtKB-EC"/>
</dbReference>
<dbReference type="Gene3D" id="3.40.50.720">
    <property type="entry name" value="NAD(P)-binding Rossmann-like Domain"/>
    <property type="match status" value="1"/>
</dbReference>
<dbReference type="PANTHER" id="PTHR43639:SF1">
    <property type="entry name" value="SHORT-CHAIN DEHYDROGENASE_REDUCTASE FAMILY PROTEIN"/>
    <property type="match status" value="1"/>
</dbReference>
<proteinExistence type="inferred from homology"/>
<sequence length="244" mass="26563">MSVVGQTAIVTGGAVRLGRAFALALAEAGANVVVHFGNSDDAAEETARLIRAMGRTCWTCSADFRDPITGTEALFRFVEEKVGPASILVNSAAIFDAARFEETDPALFDRTMDINFKAPFYLSRRFVSQVPDDIRGQIVNIVDWRAERIDRKFLVYSLAKNSLLELTKALAIELAPRIRVNAIAPGAILPPPGESEFQEGKKKEIPLAHTGNPDDLVHALQYLLNGEFVTGEIMHVTGGEHLTG</sequence>
<dbReference type="PANTHER" id="PTHR43639">
    <property type="entry name" value="OXIDOREDUCTASE, SHORT-CHAIN DEHYDROGENASE/REDUCTASE FAMILY (AFU_ORTHOLOGUE AFUA_5G02870)"/>
    <property type="match status" value="1"/>
</dbReference>